<feature type="transmembrane region" description="Helical" evidence="2">
    <location>
        <begin position="6"/>
        <end position="24"/>
    </location>
</feature>
<feature type="domain" description="NADP transhydrogenase beta-like" evidence="3">
    <location>
        <begin position="11"/>
        <end position="146"/>
    </location>
</feature>
<sequence>MLSPVAMLGWIGAVLLFLLALRAWSDGRTARRRARMGLAGMMLAMGAALYTHDVVSLPEMLSMASLGSGIGYLIARRASMRSAWPILALLQAMIGAALLLTAFAIDGNAIAFAILTPDDARLTGTSMVLLGLAKACGAIVLLGSLLLCRAMVGARAGAERWLALLASLSGWGGGAIALLLGEAGLAGMSGIVGAAGLALGLLLRPAKAD</sequence>
<feature type="transmembrane region" description="Helical" evidence="2">
    <location>
        <begin position="160"/>
        <end position="179"/>
    </location>
</feature>
<comment type="caution">
    <text evidence="4">The sequence shown here is derived from an EMBL/GenBank/DDBJ whole genome shotgun (WGS) entry which is preliminary data.</text>
</comment>
<keyword evidence="5" id="KW-1185">Reference proteome</keyword>
<feature type="transmembrane region" description="Helical" evidence="2">
    <location>
        <begin position="127"/>
        <end position="148"/>
    </location>
</feature>
<keyword evidence="1" id="KW-0520">NAD</keyword>
<feature type="transmembrane region" description="Helical" evidence="2">
    <location>
        <begin position="185"/>
        <end position="203"/>
    </location>
</feature>
<accession>A0ABU3ZVF8</accession>
<protein>
    <submittedName>
        <fullName evidence="4">NAD(P)(+) transhydrogenase (Re/Si-specific) subunit beta</fullName>
    </submittedName>
</protein>
<reference evidence="5" key="1">
    <citation type="journal article" date="2022" name="J Environ Chem Eng">
        <title>Biodegradation of petroleum oil using a constructed nonpathogenic and heavy metal-tolerant bacterial consortium isolated from marine sponges.</title>
        <authorList>
            <person name="Dechsakulwatana C."/>
            <person name="Rungsihiranrut A."/>
            <person name="Muangchinda C."/>
            <person name="Ningthoujam R."/>
            <person name="Klankeo P."/>
            <person name="Pinyakong O."/>
        </authorList>
    </citation>
    <scope>NUCLEOTIDE SEQUENCE [LARGE SCALE GENOMIC DNA]</scope>
    <source>
        <strain evidence="5">MO2-4</strain>
    </source>
</reference>
<proteinExistence type="predicted"/>
<evidence type="ECO:0000256" key="2">
    <source>
        <dbReference type="SAM" id="Phobius"/>
    </source>
</evidence>
<dbReference type="Proteomes" id="UP001185984">
    <property type="component" value="Unassembled WGS sequence"/>
</dbReference>
<name>A0ABU3ZVF8_9SPHN</name>
<evidence type="ECO:0000259" key="3">
    <source>
        <dbReference type="Pfam" id="PF02233"/>
    </source>
</evidence>
<evidence type="ECO:0000313" key="5">
    <source>
        <dbReference type="Proteomes" id="UP001185984"/>
    </source>
</evidence>
<feature type="transmembrane region" description="Helical" evidence="2">
    <location>
        <begin position="57"/>
        <end position="75"/>
    </location>
</feature>
<dbReference type="InterPro" id="IPR034300">
    <property type="entry name" value="PNTB-like"/>
</dbReference>
<dbReference type="Pfam" id="PF02233">
    <property type="entry name" value="PNTB"/>
    <property type="match status" value="1"/>
</dbReference>
<organism evidence="4 5">
    <name type="scientific">Sphingobium naphthae</name>
    <dbReference type="NCBI Taxonomy" id="1886786"/>
    <lineage>
        <taxon>Bacteria</taxon>
        <taxon>Pseudomonadati</taxon>
        <taxon>Pseudomonadota</taxon>
        <taxon>Alphaproteobacteria</taxon>
        <taxon>Sphingomonadales</taxon>
        <taxon>Sphingomonadaceae</taxon>
        <taxon>Sphingobium</taxon>
    </lineage>
</organism>
<dbReference type="EMBL" id="JAPTHD010000002">
    <property type="protein sequence ID" value="MDV5823503.1"/>
    <property type="molecule type" value="Genomic_DNA"/>
</dbReference>
<keyword evidence="2" id="KW-1133">Transmembrane helix</keyword>
<keyword evidence="2" id="KW-0812">Transmembrane</keyword>
<gene>
    <name evidence="4" type="ORF">O0R41_07845</name>
</gene>
<feature type="transmembrane region" description="Helical" evidence="2">
    <location>
        <begin position="36"/>
        <end position="51"/>
    </location>
</feature>
<evidence type="ECO:0000256" key="1">
    <source>
        <dbReference type="ARBA" id="ARBA00023027"/>
    </source>
</evidence>
<dbReference type="RefSeq" id="WP_317516638.1">
    <property type="nucleotide sequence ID" value="NZ_JAPTHD010000002.1"/>
</dbReference>
<keyword evidence="2" id="KW-0472">Membrane</keyword>
<feature type="transmembrane region" description="Helical" evidence="2">
    <location>
        <begin position="87"/>
        <end position="115"/>
    </location>
</feature>
<evidence type="ECO:0000313" key="4">
    <source>
        <dbReference type="EMBL" id="MDV5823503.1"/>
    </source>
</evidence>